<feature type="binding site" evidence="8">
    <location>
        <position position="65"/>
    </location>
    <ligand>
        <name>Zn(2+)</name>
        <dbReference type="ChEBI" id="CHEBI:29105"/>
        <label>2</label>
        <note>catalytic</note>
    </ligand>
</feature>
<evidence type="ECO:0000256" key="4">
    <source>
        <dbReference type="ARBA" id="ARBA00022723"/>
    </source>
</evidence>
<dbReference type="PANTHER" id="PTHR46018">
    <property type="entry name" value="ZINC PHOSPHODIESTERASE ELAC PROTEIN 1"/>
    <property type="match status" value="1"/>
</dbReference>
<dbReference type="InterPro" id="IPR001279">
    <property type="entry name" value="Metallo-B-lactamas"/>
</dbReference>
<keyword evidence="6 8" id="KW-0378">Hydrolase</keyword>
<feature type="binding site" evidence="8">
    <location>
        <position position="205"/>
    </location>
    <ligand>
        <name>Zn(2+)</name>
        <dbReference type="ChEBI" id="CHEBI:29105"/>
        <label>1</label>
        <note>catalytic</note>
    </ligand>
</feature>
<evidence type="ECO:0000256" key="7">
    <source>
        <dbReference type="ARBA" id="ARBA00022833"/>
    </source>
</evidence>
<feature type="binding site" evidence="8">
    <location>
        <position position="138"/>
    </location>
    <ligand>
        <name>Zn(2+)</name>
        <dbReference type="ChEBI" id="CHEBI:29105"/>
        <label>1</label>
        <note>catalytic</note>
    </ligand>
</feature>
<dbReference type="NCBIfam" id="TIGR02651">
    <property type="entry name" value="RNase_Z"/>
    <property type="match status" value="1"/>
</dbReference>
<comment type="subunit">
    <text evidence="1 8">Homodimer.</text>
</comment>
<reference evidence="10 11" key="2">
    <citation type="journal article" date="2010" name="Proc. Natl. Acad. Sci. U.S.A.">
        <title>Enigmatic, ultrasmall, uncultivated Archaea.</title>
        <authorList>
            <person name="Baker B.J."/>
            <person name="Comolli L.R."/>
            <person name="Dick G.J."/>
            <person name="Hauser L.J."/>
            <person name="Hyatt D."/>
            <person name="Dill B.D."/>
            <person name="Land M.L."/>
            <person name="Verberkmoes N.C."/>
            <person name="Hettich R.L."/>
            <person name="Banfield J.F."/>
        </authorList>
    </citation>
    <scope>NUCLEOTIDE SEQUENCE [LARGE SCALE GENOMIC DNA]</scope>
    <source>
        <strain evidence="10">ARMAN-2</strain>
    </source>
</reference>
<evidence type="ECO:0000256" key="3">
    <source>
        <dbReference type="ARBA" id="ARBA00022722"/>
    </source>
</evidence>
<feature type="binding site" evidence="8">
    <location>
        <position position="66"/>
    </location>
    <ligand>
        <name>Zn(2+)</name>
        <dbReference type="ChEBI" id="CHEBI:29105"/>
        <label>2</label>
        <note>catalytic</note>
    </ligand>
</feature>
<evidence type="ECO:0000313" key="11">
    <source>
        <dbReference type="Proteomes" id="UP000332487"/>
    </source>
</evidence>
<feature type="domain" description="Metallo-beta-lactamase" evidence="9">
    <location>
        <begin position="195"/>
        <end position="264"/>
    </location>
</feature>
<evidence type="ECO:0000313" key="10">
    <source>
        <dbReference type="EMBL" id="EET89975.1"/>
    </source>
</evidence>
<proteinExistence type="inferred from homology"/>
<evidence type="ECO:0000256" key="8">
    <source>
        <dbReference type="HAMAP-Rule" id="MF_01818"/>
    </source>
</evidence>
<dbReference type="InterPro" id="IPR036866">
    <property type="entry name" value="RibonucZ/Hydroxyglut_hydro"/>
</dbReference>
<comment type="cofactor">
    <cofactor evidence="8">
        <name>Zn(2+)</name>
        <dbReference type="ChEBI" id="CHEBI:29105"/>
    </cofactor>
    <text evidence="8">Binds 2 Zn(2+) ions.</text>
</comment>
<comment type="similarity">
    <text evidence="8">Belongs to the RNase Z family.</text>
</comment>
<feature type="binding site" evidence="8">
    <location>
        <position position="61"/>
    </location>
    <ligand>
        <name>Zn(2+)</name>
        <dbReference type="ChEBI" id="CHEBI:29105"/>
        <label>1</label>
        <note>catalytic</note>
    </ligand>
</feature>
<keyword evidence="3 8" id="KW-0540">Nuclease</keyword>
<dbReference type="SUPFAM" id="SSF56281">
    <property type="entry name" value="Metallo-hydrolase/oxidoreductase"/>
    <property type="match status" value="1"/>
</dbReference>
<keyword evidence="2 8" id="KW-0819">tRNA processing</keyword>
<dbReference type="HAMAP" id="MF_01818">
    <property type="entry name" value="RNase_Z_BN"/>
    <property type="match status" value="1"/>
</dbReference>
<comment type="catalytic activity">
    <reaction evidence="8">
        <text>Endonucleolytic cleavage of RNA, removing extra 3' nucleotides from tRNA precursor, generating 3' termini of tRNAs. A 3'-hydroxy group is left at the tRNA terminus and a 5'-phosphoryl group is left at the trailer molecule.</text>
        <dbReference type="EC" id="3.1.26.11"/>
    </reaction>
</comment>
<evidence type="ECO:0000256" key="5">
    <source>
        <dbReference type="ARBA" id="ARBA00022759"/>
    </source>
</evidence>
<dbReference type="GO" id="GO:0042781">
    <property type="term" value="F:3'-tRNA processing endoribonuclease activity"/>
    <property type="evidence" value="ECO:0007669"/>
    <property type="project" value="UniProtKB-UniRule"/>
</dbReference>
<protein>
    <recommendedName>
        <fullName evidence="8">Ribonuclease Z</fullName>
        <shortName evidence="8">RNase Z</shortName>
        <ecNumber evidence="8">3.1.26.11</ecNumber>
    </recommendedName>
    <alternativeName>
        <fullName evidence="8">tRNA 3 endonuclease</fullName>
    </alternativeName>
    <alternativeName>
        <fullName evidence="8">tRNase Z</fullName>
    </alternativeName>
</protein>
<keyword evidence="7 8" id="KW-0862">Zinc</keyword>
<dbReference type="Pfam" id="PF23023">
    <property type="entry name" value="Anti-Pycsar_Apyc1"/>
    <property type="match status" value="1"/>
</dbReference>
<reference evidence="10 11" key="1">
    <citation type="journal article" date="2009" name="Genome Biol.">
        <title>Community-wide analysis of microbial genome sequence signatures.</title>
        <authorList>
            <person name="Dick G.J."/>
            <person name="Andersson A.F."/>
            <person name="Baker B.J."/>
            <person name="Simmons S.L."/>
            <person name="Thomas B.C."/>
            <person name="Yelton A.P."/>
            <person name="Banfield J.F."/>
        </authorList>
    </citation>
    <scope>NUCLEOTIDE SEQUENCE [LARGE SCALE GENOMIC DNA]</scope>
    <source>
        <strain evidence="10">ARMAN-2</strain>
    </source>
</reference>
<comment type="function">
    <text evidence="8">Zinc phosphodiesterase, which displays some tRNA 3'-processing endonuclease activity. Probably involved in tRNA maturation, by removing a 3'-trailer from precursor tRNA.</text>
</comment>
<feature type="binding site" evidence="8">
    <location>
        <position position="263"/>
    </location>
    <ligand>
        <name>Zn(2+)</name>
        <dbReference type="ChEBI" id="CHEBI:29105"/>
        <label>2</label>
        <note>catalytic</note>
    </ligand>
</feature>
<feature type="binding site" evidence="8">
    <location>
        <position position="205"/>
    </location>
    <ligand>
        <name>Zn(2+)</name>
        <dbReference type="ChEBI" id="CHEBI:29105"/>
        <label>2</label>
        <note>catalytic</note>
    </ligand>
</feature>
<dbReference type="EMBL" id="GG697240">
    <property type="protein sequence ID" value="EET89975.1"/>
    <property type="molecule type" value="Genomic_DNA"/>
</dbReference>
<evidence type="ECO:0000256" key="1">
    <source>
        <dbReference type="ARBA" id="ARBA00011738"/>
    </source>
</evidence>
<gene>
    <name evidence="8" type="primary">rnz</name>
    <name evidence="10" type="ORF">UNLARM2_0419</name>
</gene>
<evidence type="ECO:0000256" key="6">
    <source>
        <dbReference type="ARBA" id="ARBA00022801"/>
    </source>
</evidence>
<keyword evidence="11" id="KW-1185">Reference proteome</keyword>
<dbReference type="CDD" id="cd07717">
    <property type="entry name" value="RNaseZ_ZiPD-like_MBL-fold"/>
    <property type="match status" value="1"/>
</dbReference>
<accession>C7DH73</accession>
<dbReference type="EC" id="3.1.26.11" evidence="8"/>
<evidence type="ECO:0000259" key="9">
    <source>
        <dbReference type="Pfam" id="PF12706"/>
    </source>
</evidence>
<dbReference type="Pfam" id="PF12706">
    <property type="entry name" value="Lactamase_B_2"/>
    <property type="match status" value="1"/>
</dbReference>
<organism evidence="10 11">
    <name type="scientific">Candidatus Micrarchaeum acidiphilum ARMAN-2</name>
    <dbReference type="NCBI Taxonomy" id="425595"/>
    <lineage>
        <taxon>Archaea</taxon>
        <taxon>Candidatus Micrarchaeota</taxon>
        <taxon>Candidatus Micrarchaeia</taxon>
        <taxon>Candidatus Micrarchaeales</taxon>
        <taxon>Candidatus Micrarchaeaceae</taxon>
        <taxon>Candidatus Micrarchaeum</taxon>
    </lineage>
</organism>
<evidence type="ECO:0000256" key="2">
    <source>
        <dbReference type="ARBA" id="ARBA00022694"/>
    </source>
</evidence>
<sequence length="300" mass="33384">MFRITILGSSGSAPTKDRSLSSIAVSREGTIYLFDCGEGTQRQMLRYGLNISRVKAIFITHMHGDHVIGIAGLVRTLSLYKRSEPLSIFVPRGYESAAESLLKFDSAIMTYEIKVIGIKSGVVYRDEGIEVRAFKLVHSIPTYGYSFVEEGKLHFVKSKAESLGIKGKKFSEIQKKGKIKIDGKLIKLSEITYPEKEKKFTYASDTRPAASTVIAARNAELLVHEATYCADLERLARERKHSTAAEAAQVAKNAKVKKLVLTHISARYRNASQIRSEAAKVFRNVEVAEDGKEYEIDRGS</sequence>
<feature type="active site" description="Proton acceptor" evidence="8">
    <location>
        <position position="65"/>
    </location>
</feature>
<dbReference type="GO" id="GO:0008270">
    <property type="term" value="F:zinc ion binding"/>
    <property type="evidence" value="ECO:0007669"/>
    <property type="project" value="UniProtKB-UniRule"/>
</dbReference>
<dbReference type="Gene3D" id="3.60.15.10">
    <property type="entry name" value="Ribonuclease Z/Hydroxyacylglutathione hydrolase-like"/>
    <property type="match status" value="1"/>
</dbReference>
<name>C7DH73_MICA2</name>
<dbReference type="InterPro" id="IPR013471">
    <property type="entry name" value="RNase_Z/BN"/>
</dbReference>
<keyword evidence="4 8" id="KW-0479">Metal-binding</keyword>
<dbReference type="AlphaFoldDB" id="C7DH73"/>
<dbReference type="Proteomes" id="UP000332487">
    <property type="component" value="Unassembled WGS sequence"/>
</dbReference>
<dbReference type="PANTHER" id="PTHR46018:SF2">
    <property type="entry name" value="ZINC PHOSPHODIESTERASE ELAC PROTEIN 1"/>
    <property type="match status" value="1"/>
</dbReference>
<keyword evidence="5 8" id="KW-0255">Endonuclease</keyword>
<dbReference type="NCBIfam" id="NF000801">
    <property type="entry name" value="PRK00055.1-3"/>
    <property type="match status" value="1"/>
</dbReference>
<feature type="binding site" evidence="8">
    <location>
        <position position="63"/>
    </location>
    <ligand>
        <name>Zn(2+)</name>
        <dbReference type="ChEBI" id="CHEBI:29105"/>
        <label>1</label>
        <note>catalytic</note>
    </ligand>
</feature>